<sequence>MEEESSKKKLRQDEPPATAASLFTDDLILEILSRLPARSVGRFKCVSRPWHDLIADPVNRKRLPQTLAGFLYNSYKSGGARSRHFASVPGGGFPVDPSLPFMQPNKYKYIALEDTCNGLLLCACYNKETPATDMDEYRFVVCNPATERWIELPPKPQAWATRIHSATRLAFDPKMSSHFHVLEFGQTSLDVGSYVTGVDIFSSQTKNCSVPWD</sequence>
<organism evidence="1 2">
    <name type="scientific">Avena sativa</name>
    <name type="common">Oat</name>
    <dbReference type="NCBI Taxonomy" id="4498"/>
    <lineage>
        <taxon>Eukaryota</taxon>
        <taxon>Viridiplantae</taxon>
        <taxon>Streptophyta</taxon>
        <taxon>Embryophyta</taxon>
        <taxon>Tracheophyta</taxon>
        <taxon>Spermatophyta</taxon>
        <taxon>Magnoliopsida</taxon>
        <taxon>Liliopsida</taxon>
        <taxon>Poales</taxon>
        <taxon>Poaceae</taxon>
        <taxon>BOP clade</taxon>
        <taxon>Pooideae</taxon>
        <taxon>Poodae</taxon>
        <taxon>Poeae</taxon>
        <taxon>Poeae Chloroplast Group 1 (Aveneae type)</taxon>
        <taxon>Aveninae</taxon>
        <taxon>Avena</taxon>
    </lineage>
</organism>
<reference evidence="1" key="2">
    <citation type="submission" date="2025-09" db="UniProtKB">
        <authorList>
            <consortium name="EnsemblPlants"/>
        </authorList>
    </citation>
    <scope>IDENTIFICATION</scope>
</reference>
<protein>
    <submittedName>
        <fullName evidence="1">Uncharacterized protein</fullName>
    </submittedName>
</protein>
<dbReference type="Proteomes" id="UP001732700">
    <property type="component" value="Chromosome 7C"/>
</dbReference>
<evidence type="ECO:0000313" key="1">
    <source>
        <dbReference type="EnsemblPlants" id="AVESA.00010b.r2.7CG0699310.1.CDS.1"/>
    </source>
</evidence>
<dbReference type="EnsemblPlants" id="AVESA.00010b.r2.7CG0699310.1">
    <property type="protein sequence ID" value="AVESA.00010b.r2.7CG0699310.1.CDS.1"/>
    <property type="gene ID" value="AVESA.00010b.r2.7CG0699310"/>
</dbReference>
<name>A0ACD6A4X2_AVESA</name>
<reference evidence="1" key="1">
    <citation type="submission" date="2021-05" db="EMBL/GenBank/DDBJ databases">
        <authorList>
            <person name="Scholz U."/>
            <person name="Mascher M."/>
            <person name="Fiebig A."/>
        </authorList>
    </citation>
    <scope>NUCLEOTIDE SEQUENCE [LARGE SCALE GENOMIC DNA]</scope>
</reference>
<proteinExistence type="predicted"/>
<evidence type="ECO:0000313" key="2">
    <source>
        <dbReference type="Proteomes" id="UP001732700"/>
    </source>
</evidence>
<accession>A0ACD6A4X2</accession>
<keyword evidence="2" id="KW-1185">Reference proteome</keyword>